<keyword evidence="2" id="KW-1185">Reference proteome</keyword>
<proteinExistence type="predicted"/>
<evidence type="ECO:0000313" key="1">
    <source>
        <dbReference type="EMBL" id="KGF56645.1"/>
    </source>
</evidence>
<evidence type="ECO:0008006" key="3">
    <source>
        <dbReference type="Google" id="ProtNLM"/>
    </source>
</evidence>
<sequence>MALSEARRASLLAYCRIEEPTAEELLTLEGLYDAAVGYMEQAGVSEPEEGTPRRAQYDLCVNFMVLRDFDLREATITGTIVNDNPAFRRLLTQLKLTEPDVSNLDTSGGGEV</sequence>
<dbReference type="CDD" id="cd08054">
    <property type="entry name" value="gp6"/>
    <property type="match status" value="1"/>
</dbReference>
<organism evidence="1 2">
    <name type="scientific">Flavonifractor plautii 1_3_50AFAA</name>
    <dbReference type="NCBI Taxonomy" id="742738"/>
    <lineage>
        <taxon>Bacteria</taxon>
        <taxon>Bacillati</taxon>
        <taxon>Bacillota</taxon>
        <taxon>Clostridia</taxon>
        <taxon>Eubacteriales</taxon>
        <taxon>Oscillospiraceae</taxon>
        <taxon>Flavonifractor</taxon>
    </lineage>
</organism>
<dbReference type="NCBIfam" id="TIGR01560">
    <property type="entry name" value="put_DNA_pack"/>
    <property type="match status" value="1"/>
</dbReference>
<accession>A0A096BC08</accession>
<protein>
    <recommendedName>
        <fullName evidence="3">DNA-packaging protein</fullName>
    </recommendedName>
</protein>
<dbReference type="EMBL" id="ADLO01000034">
    <property type="protein sequence ID" value="KGF56645.1"/>
    <property type="molecule type" value="Genomic_DNA"/>
</dbReference>
<dbReference type="InterPro" id="IPR006450">
    <property type="entry name" value="Phage_HK97_gp6-like"/>
</dbReference>
<dbReference type="HOGENOM" id="CLU_2141552_0_0_9"/>
<dbReference type="AlphaFoldDB" id="A0A096BC08"/>
<gene>
    <name evidence="1" type="ORF">HMPREF9460_00878</name>
</gene>
<evidence type="ECO:0000313" key="2">
    <source>
        <dbReference type="Proteomes" id="UP000029585"/>
    </source>
</evidence>
<dbReference type="eggNOG" id="ENOG50349H7">
    <property type="taxonomic scope" value="Bacteria"/>
</dbReference>
<comment type="caution">
    <text evidence="1">The sequence shown here is derived from an EMBL/GenBank/DDBJ whole genome shotgun (WGS) entry which is preliminary data.</text>
</comment>
<name>A0A096BC08_FLAPL</name>
<dbReference type="Proteomes" id="UP000029585">
    <property type="component" value="Unassembled WGS sequence"/>
</dbReference>
<dbReference type="PATRIC" id="fig|742738.3.peg.910"/>
<dbReference type="RefSeq" id="WP_044939264.1">
    <property type="nucleotide sequence ID" value="NZ_KN174161.1"/>
</dbReference>
<reference evidence="1 2" key="1">
    <citation type="submission" date="2011-08" db="EMBL/GenBank/DDBJ databases">
        <title>The Genome Sequence of Clostridium orbiscindens 1_3_50AFAA.</title>
        <authorList>
            <consortium name="The Broad Institute Genome Sequencing Platform"/>
            <person name="Earl A."/>
            <person name="Ward D."/>
            <person name="Feldgarden M."/>
            <person name="Gevers D."/>
            <person name="Daigneault M."/>
            <person name="Strauss J."/>
            <person name="Allen-Vercoe E."/>
            <person name="Young S.K."/>
            <person name="Zeng Q."/>
            <person name="Gargeya S."/>
            <person name="Fitzgerald M."/>
            <person name="Haas B."/>
            <person name="Abouelleil A."/>
            <person name="Alvarado L."/>
            <person name="Arachchi H.M."/>
            <person name="Berlin A."/>
            <person name="Brown A."/>
            <person name="Chapman S.B."/>
            <person name="Chen Z."/>
            <person name="Dunbar C."/>
            <person name="Freedman E."/>
            <person name="Gearin G."/>
            <person name="Gellesch M."/>
            <person name="Goldberg J."/>
            <person name="Griggs A."/>
            <person name="Gujja S."/>
            <person name="Heiman D."/>
            <person name="Howarth C."/>
            <person name="Larson L."/>
            <person name="Lui A."/>
            <person name="MacDonald P.J.P."/>
            <person name="Montmayeur A."/>
            <person name="Murphy C."/>
            <person name="Neiman D."/>
            <person name="Pearson M."/>
            <person name="Priest M."/>
            <person name="Roberts A."/>
            <person name="Saif S."/>
            <person name="Shea T."/>
            <person name="Shenoy N."/>
            <person name="Sisk P."/>
            <person name="Stolte C."/>
            <person name="Sykes S."/>
            <person name="Wortman J."/>
            <person name="Nusbaum C."/>
            <person name="Birren B."/>
        </authorList>
    </citation>
    <scope>NUCLEOTIDE SEQUENCE [LARGE SCALE GENOMIC DNA]</scope>
    <source>
        <strain evidence="1 2">1_3_50AFAA</strain>
    </source>
</reference>